<sequence length="80" mass="8860">MASTIRTEDGTDNSSEPDSNMSGSEASHLLDKELPAVTLQMAEDMIMTLEALVWILLTTFHGCQYSVMVTFPKRLKPTLI</sequence>
<reference evidence="3" key="1">
    <citation type="journal article" date="2022" name="bioRxiv">
        <title>Sequencing and chromosome-scale assembly of the giantPleurodeles waltlgenome.</title>
        <authorList>
            <person name="Brown T."/>
            <person name="Elewa A."/>
            <person name="Iarovenko S."/>
            <person name="Subramanian E."/>
            <person name="Araus A.J."/>
            <person name="Petzold A."/>
            <person name="Susuki M."/>
            <person name="Suzuki K.-i.T."/>
            <person name="Hayashi T."/>
            <person name="Toyoda A."/>
            <person name="Oliveira C."/>
            <person name="Osipova E."/>
            <person name="Leigh N.D."/>
            <person name="Simon A."/>
            <person name="Yun M.H."/>
        </authorList>
    </citation>
    <scope>NUCLEOTIDE SEQUENCE</scope>
    <source>
        <strain evidence="3">20211129_DDA</strain>
        <tissue evidence="3">Liver</tissue>
    </source>
</reference>
<dbReference type="AlphaFoldDB" id="A0AAV7SY71"/>
<protein>
    <submittedName>
        <fullName evidence="3">Uncharacterized protein</fullName>
    </submittedName>
</protein>
<feature type="compositionally biased region" description="Polar residues" evidence="1">
    <location>
        <begin position="12"/>
        <end position="25"/>
    </location>
</feature>
<organism evidence="3 4">
    <name type="scientific">Pleurodeles waltl</name>
    <name type="common">Iberian ribbed newt</name>
    <dbReference type="NCBI Taxonomy" id="8319"/>
    <lineage>
        <taxon>Eukaryota</taxon>
        <taxon>Metazoa</taxon>
        <taxon>Chordata</taxon>
        <taxon>Craniata</taxon>
        <taxon>Vertebrata</taxon>
        <taxon>Euteleostomi</taxon>
        <taxon>Amphibia</taxon>
        <taxon>Batrachia</taxon>
        <taxon>Caudata</taxon>
        <taxon>Salamandroidea</taxon>
        <taxon>Salamandridae</taxon>
        <taxon>Pleurodelinae</taxon>
        <taxon>Pleurodeles</taxon>
    </lineage>
</organism>
<dbReference type="EMBL" id="JANPWB010000007">
    <property type="protein sequence ID" value="KAJ1169147.1"/>
    <property type="molecule type" value="Genomic_DNA"/>
</dbReference>
<evidence type="ECO:0000313" key="4">
    <source>
        <dbReference type="Proteomes" id="UP001066276"/>
    </source>
</evidence>
<accession>A0AAV7SY71</accession>
<feature type="region of interest" description="Disordered" evidence="1">
    <location>
        <begin position="1"/>
        <end position="27"/>
    </location>
</feature>
<name>A0AAV7SY71_PLEWA</name>
<dbReference type="Proteomes" id="UP001066276">
    <property type="component" value="Chromosome 4_1"/>
</dbReference>
<keyword evidence="2" id="KW-0812">Transmembrane</keyword>
<keyword evidence="2" id="KW-1133">Transmembrane helix</keyword>
<comment type="caution">
    <text evidence="3">The sequence shown here is derived from an EMBL/GenBank/DDBJ whole genome shotgun (WGS) entry which is preliminary data.</text>
</comment>
<evidence type="ECO:0000313" key="3">
    <source>
        <dbReference type="EMBL" id="KAJ1169147.1"/>
    </source>
</evidence>
<keyword evidence="4" id="KW-1185">Reference proteome</keyword>
<keyword evidence="2" id="KW-0472">Membrane</keyword>
<proteinExistence type="predicted"/>
<gene>
    <name evidence="3" type="ORF">NDU88_001053</name>
</gene>
<evidence type="ECO:0000256" key="2">
    <source>
        <dbReference type="SAM" id="Phobius"/>
    </source>
</evidence>
<evidence type="ECO:0000256" key="1">
    <source>
        <dbReference type="SAM" id="MobiDB-lite"/>
    </source>
</evidence>
<feature type="transmembrane region" description="Helical" evidence="2">
    <location>
        <begin position="51"/>
        <end position="71"/>
    </location>
</feature>